<name>A0ABS3EXW1_9FLAO</name>
<reference evidence="1 2" key="1">
    <citation type="submission" date="2021-03" db="EMBL/GenBank/DDBJ databases">
        <title>Muricauda sp. CAU 1631 isolated from Incheon.</title>
        <authorList>
            <person name="Kim W."/>
        </authorList>
    </citation>
    <scope>NUCLEOTIDE SEQUENCE [LARGE SCALE GENOMIC DNA]</scope>
    <source>
        <strain evidence="1 2">CAU 1631</strain>
    </source>
</reference>
<sequence>MIKQKKNSRKKKYVPQFSPFFWRLGKIDADTENKDPQLSPVLVNGKRSI</sequence>
<evidence type="ECO:0000313" key="2">
    <source>
        <dbReference type="Proteomes" id="UP000664163"/>
    </source>
</evidence>
<evidence type="ECO:0000313" key="1">
    <source>
        <dbReference type="EMBL" id="MBO0331094.1"/>
    </source>
</evidence>
<dbReference type="EMBL" id="JAFLND010000003">
    <property type="protein sequence ID" value="MBO0331094.1"/>
    <property type="molecule type" value="Genomic_DNA"/>
</dbReference>
<comment type="caution">
    <text evidence="1">The sequence shown here is derived from an EMBL/GenBank/DDBJ whole genome shotgun (WGS) entry which is preliminary data.</text>
</comment>
<accession>A0ABS3EXW1</accession>
<proteinExistence type="predicted"/>
<protein>
    <submittedName>
        <fullName evidence="1">Uncharacterized protein</fullName>
    </submittedName>
</protein>
<dbReference type="RefSeq" id="WP_207071501.1">
    <property type="nucleotide sequence ID" value="NZ_JAFLND010000003.1"/>
</dbReference>
<organism evidence="1 2">
    <name type="scientific">[Muricauda] lutisoli</name>
    <dbReference type="NCBI Taxonomy" id="2816035"/>
    <lineage>
        <taxon>Bacteria</taxon>
        <taxon>Pseudomonadati</taxon>
        <taxon>Bacteroidota</taxon>
        <taxon>Flavobacteriia</taxon>
        <taxon>Flavobacteriales</taxon>
        <taxon>Flavobacteriaceae</taxon>
        <taxon>Allomuricauda</taxon>
    </lineage>
</organism>
<keyword evidence="2" id="KW-1185">Reference proteome</keyword>
<dbReference type="Proteomes" id="UP000664163">
    <property type="component" value="Unassembled WGS sequence"/>
</dbReference>
<gene>
    <name evidence="1" type="ORF">J0X13_11060</name>
</gene>